<sequence>MHASALSLPIELLYFIFEHLQNQTQEEPNDLLAEIVVSHVCSAWRSIAIGYPRFWSWYAYRHEKRHKQELERLVVYLERSCNHPLYLWFVLRSYLPGPRILHPRAHSDTKESRAISLIQKATKHARRWRCISIDIRGAEESYQRSSSFFSPLQNLSFPELETFEVYVPRLLYSAYLDDLFGGELATPKLWFVRIDPISSLHFNPPHSITTLELHWEYGDPYPLMPEFLEVLLEIMASPMLTTVSIIGEMFDDACTTGFLSKRKRFSTSIKNLRCSSSIFSSAIFRHFQFPRLEMLFLQEIVLRRIFNFRPIDPILKIFPRLRTLILLNCYSLTRECIISLAQYTQNVKHLYILQDPALLIGVHLVDYEERSVFFAIVDEKILSNTTIWPDLDTVMFSTPLPHVISSEQVASCIDIVQIRKKQCMLRIPRYNAKYWESEDPVLWASFSDTGKLEIIPVDANKSIGRWLPWPSRKLQGIKRLADIYNGDPFLRPIDSSLEDYDSSGNS</sequence>
<dbReference type="EMBL" id="JAFIQS010000003">
    <property type="protein sequence ID" value="KAG5170951.1"/>
    <property type="molecule type" value="Genomic_DNA"/>
</dbReference>
<dbReference type="OrthoDB" id="3221235at2759"/>
<reference evidence="1" key="1">
    <citation type="submission" date="2021-02" db="EMBL/GenBank/DDBJ databases">
        <title>Psilocybe cubensis genome.</title>
        <authorList>
            <person name="Mckernan K.J."/>
            <person name="Crawford S."/>
            <person name="Trippe A."/>
            <person name="Kane L.T."/>
            <person name="Mclaughlin S."/>
        </authorList>
    </citation>
    <scope>NUCLEOTIDE SEQUENCE [LARGE SCALE GENOMIC DNA]</scope>
    <source>
        <strain evidence="1">MGC-MH-2018</strain>
    </source>
</reference>
<organism evidence="1">
    <name type="scientific">Psilocybe cubensis</name>
    <name type="common">Psychedelic mushroom</name>
    <name type="synonym">Stropharia cubensis</name>
    <dbReference type="NCBI Taxonomy" id="181762"/>
    <lineage>
        <taxon>Eukaryota</taxon>
        <taxon>Fungi</taxon>
        <taxon>Dikarya</taxon>
        <taxon>Basidiomycota</taxon>
        <taxon>Agaricomycotina</taxon>
        <taxon>Agaricomycetes</taxon>
        <taxon>Agaricomycetidae</taxon>
        <taxon>Agaricales</taxon>
        <taxon>Agaricineae</taxon>
        <taxon>Strophariaceae</taxon>
        <taxon>Psilocybe</taxon>
    </lineage>
</organism>
<proteinExistence type="predicted"/>
<evidence type="ECO:0000313" key="1">
    <source>
        <dbReference type="EMBL" id="KAG5170951.1"/>
    </source>
</evidence>
<accession>A0A8H7Y005</accession>
<dbReference type="SUPFAM" id="SSF52047">
    <property type="entry name" value="RNI-like"/>
    <property type="match status" value="1"/>
</dbReference>
<dbReference type="AlphaFoldDB" id="A0A8H7Y005"/>
<dbReference type="InterPro" id="IPR036047">
    <property type="entry name" value="F-box-like_dom_sf"/>
</dbReference>
<name>A0A8H7Y005_PSICU</name>
<gene>
    <name evidence="1" type="ORF">JR316_003028</name>
</gene>
<evidence type="ECO:0008006" key="2">
    <source>
        <dbReference type="Google" id="ProtNLM"/>
    </source>
</evidence>
<dbReference type="Gene3D" id="1.20.1280.50">
    <property type="match status" value="1"/>
</dbReference>
<protein>
    <recommendedName>
        <fullName evidence="2">F-box domain-containing protein</fullName>
    </recommendedName>
</protein>
<comment type="caution">
    <text evidence="1">The sequence shown here is derived from an EMBL/GenBank/DDBJ whole genome shotgun (WGS) entry which is preliminary data.</text>
</comment>
<dbReference type="SUPFAM" id="SSF81383">
    <property type="entry name" value="F-box domain"/>
    <property type="match status" value="1"/>
</dbReference>